<organism evidence="2 3">
    <name type="scientific">Chlorella sorokiniana</name>
    <name type="common">Freshwater green alga</name>
    <dbReference type="NCBI Taxonomy" id="3076"/>
    <lineage>
        <taxon>Eukaryota</taxon>
        <taxon>Viridiplantae</taxon>
        <taxon>Chlorophyta</taxon>
        <taxon>core chlorophytes</taxon>
        <taxon>Trebouxiophyceae</taxon>
        <taxon>Chlorellales</taxon>
        <taxon>Chlorellaceae</taxon>
        <taxon>Chlorella clade</taxon>
        <taxon>Chlorella</taxon>
    </lineage>
</organism>
<dbReference type="Proteomes" id="UP000239899">
    <property type="component" value="Unassembled WGS sequence"/>
</dbReference>
<evidence type="ECO:0000313" key="3">
    <source>
        <dbReference type="Proteomes" id="UP000239899"/>
    </source>
</evidence>
<dbReference type="Gene3D" id="3.80.10.10">
    <property type="entry name" value="Ribonuclease Inhibitor"/>
    <property type="match status" value="1"/>
</dbReference>
<reference evidence="2 3" key="1">
    <citation type="journal article" date="2018" name="Plant J.">
        <title>Genome sequences of Chlorella sorokiniana UTEX 1602 and Micractinium conductrix SAG 241.80: implications to maltose excretion by a green alga.</title>
        <authorList>
            <person name="Arriola M.B."/>
            <person name="Velmurugan N."/>
            <person name="Zhang Y."/>
            <person name="Plunkett M.H."/>
            <person name="Hondzo H."/>
            <person name="Barney B.M."/>
        </authorList>
    </citation>
    <scope>NUCLEOTIDE SEQUENCE [LARGE SCALE GENOMIC DNA]</scope>
    <source>
        <strain evidence="3">UTEX 1602</strain>
    </source>
</reference>
<proteinExistence type="predicted"/>
<keyword evidence="3" id="KW-1185">Reference proteome</keyword>
<evidence type="ECO:0000313" key="2">
    <source>
        <dbReference type="EMBL" id="PRW21110.1"/>
    </source>
</evidence>
<dbReference type="InterPro" id="IPR032675">
    <property type="entry name" value="LRR_dom_sf"/>
</dbReference>
<evidence type="ECO:0000256" key="1">
    <source>
        <dbReference type="ARBA" id="ARBA00004430"/>
    </source>
</evidence>
<protein>
    <submittedName>
        <fullName evidence="2">Leucine rich repeat</fullName>
    </submittedName>
</protein>
<dbReference type="GO" id="GO:0005930">
    <property type="term" value="C:axoneme"/>
    <property type="evidence" value="ECO:0007669"/>
    <property type="project" value="UniProtKB-SubCell"/>
</dbReference>
<sequence length="294" mass="32491">MAQPNTQLASLPDDCLAAVLALLPFSERLTACAQMSALQSLQRLHVSSYDQAQDTWRPLGKLPALTELVLSYCCYMPSPKYLSCLVHLQSLSLTATPGSSTGRLDDDCAQELEAALAALQRAPLTQLEMLDCYYVDLPPPPLSRLTSLCSLRFPNDPPPRPGRIRLPAGGWLRTLQRLELSYKLIQVERARKQLEAAAQLQELIVTNVPMPRFGLPLPPLHFLPWAAARPHMRRLTLGLSHDWPLESREAQTDLDALTAAAAQVQRSSPGLTIRIVPGDELHPEEQGLAWDPFA</sequence>
<gene>
    <name evidence="2" type="ORF">C2E21_8496</name>
</gene>
<accession>A0A2P6TEQ0</accession>
<dbReference type="AlphaFoldDB" id="A0A2P6TEQ0"/>
<comment type="caution">
    <text evidence="2">The sequence shown here is derived from an EMBL/GenBank/DDBJ whole genome shotgun (WGS) entry which is preliminary data.</text>
</comment>
<dbReference type="EMBL" id="LHPG02000020">
    <property type="protein sequence ID" value="PRW21110.1"/>
    <property type="molecule type" value="Genomic_DNA"/>
</dbReference>
<comment type="subcellular location">
    <subcellularLocation>
        <location evidence="1">Cytoplasm</location>
        <location evidence="1">Cytoskeleton</location>
        <location evidence="1">Cilium axoneme</location>
    </subcellularLocation>
</comment>
<name>A0A2P6TEQ0_CHLSO</name>
<dbReference type="SUPFAM" id="SSF52047">
    <property type="entry name" value="RNI-like"/>
    <property type="match status" value="1"/>
</dbReference>